<feature type="transmembrane region" description="Helical" evidence="6">
    <location>
        <begin position="392"/>
        <end position="414"/>
    </location>
</feature>
<feature type="transmembrane region" description="Helical" evidence="6">
    <location>
        <begin position="242"/>
        <end position="266"/>
    </location>
</feature>
<feature type="transmembrane region" description="Helical" evidence="6">
    <location>
        <begin position="329"/>
        <end position="351"/>
    </location>
</feature>
<evidence type="ECO:0000313" key="8">
    <source>
        <dbReference type="EMBL" id="GAA0347602.1"/>
    </source>
</evidence>
<dbReference type="InterPro" id="IPR020846">
    <property type="entry name" value="MFS_dom"/>
</dbReference>
<dbReference type="Gene3D" id="1.20.1250.20">
    <property type="entry name" value="MFS general substrate transporter like domains"/>
    <property type="match status" value="1"/>
</dbReference>
<keyword evidence="3 6" id="KW-0812">Transmembrane</keyword>
<feature type="transmembrane region" description="Helical" evidence="6">
    <location>
        <begin position="89"/>
        <end position="108"/>
    </location>
</feature>
<feature type="transmembrane region" description="Helical" evidence="6">
    <location>
        <begin position="363"/>
        <end position="386"/>
    </location>
</feature>
<dbReference type="EMBL" id="BAAABW010000013">
    <property type="protein sequence ID" value="GAA0347602.1"/>
    <property type="molecule type" value="Genomic_DNA"/>
</dbReference>
<feature type="transmembrane region" description="Helical" evidence="6">
    <location>
        <begin position="182"/>
        <end position="201"/>
    </location>
</feature>
<evidence type="ECO:0000256" key="6">
    <source>
        <dbReference type="SAM" id="Phobius"/>
    </source>
</evidence>
<evidence type="ECO:0000256" key="5">
    <source>
        <dbReference type="ARBA" id="ARBA00023136"/>
    </source>
</evidence>
<evidence type="ECO:0000256" key="1">
    <source>
        <dbReference type="ARBA" id="ARBA00004651"/>
    </source>
</evidence>
<dbReference type="InterPro" id="IPR036259">
    <property type="entry name" value="MFS_trans_sf"/>
</dbReference>
<keyword evidence="5 6" id="KW-0472">Membrane</keyword>
<organism evidence="8 9">
    <name type="scientific">Streptomyces blastmyceticus</name>
    <dbReference type="NCBI Taxonomy" id="68180"/>
    <lineage>
        <taxon>Bacteria</taxon>
        <taxon>Bacillati</taxon>
        <taxon>Actinomycetota</taxon>
        <taxon>Actinomycetes</taxon>
        <taxon>Kitasatosporales</taxon>
        <taxon>Streptomycetaceae</taxon>
        <taxon>Streptomyces</taxon>
    </lineage>
</organism>
<dbReference type="Pfam" id="PF07690">
    <property type="entry name" value="MFS_1"/>
    <property type="match status" value="1"/>
</dbReference>
<dbReference type="RefSeq" id="WP_344117857.1">
    <property type="nucleotide sequence ID" value="NZ_BAAABW010000013.1"/>
</dbReference>
<evidence type="ECO:0000256" key="4">
    <source>
        <dbReference type="ARBA" id="ARBA00022989"/>
    </source>
</evidence>
<comment type="caution">
    <text evidence="8">The sequence shown here is derived from an EMBL/GenBank/DDBJ whole genome shotgun (WGS) entry which is preliminary data.</text>
</comment>
<dbReference type="SUPFAM" id="SSF103473">
    <property type="entry name" value="MFS general substrate transporter"/>
    <property type="match status" value="1"/>
</dbReference>
<evidence type="ECO:0000256" key="3">
    <source>
        <dbReference type="ARBA" id="ARBA00022692"/>
    </source>
</evidence>
<evidence type="ECO:0000313" key="9">
    <source>
        <dbReference type="Proteomes" id="UP001500063"/>
    </source>
</evidence>
<feature type="transmembrane region" description="Helical" evidence="6">
    <location>
        <begin position="303"/>
        <end position="323"/>
    </location>
</feature>
<proteinExistence type="predicted"/>
<keyword evidence="2" id="KW-1003">Cell membrane</keyword>
<evidence type="ECO:0000256" key="2">
    <source>
        <dbReference type="ARBA" id="ARBA00022475"/>
    </source>
</evidence>
<feature type="transmembrane region" description="Helical" evidence="6">
    <location>
        <begin position="114"/>
        <end position="136"/>
    </location>
</feature>
<feature type="transmembrane region" description="Helical" evidence="6">
    <location>
        <begin position="23"/>
        <end position="46"/>
    </location>
</feature>
<gene>
    <name evidence="8" type="ORF">GCM10010319_25260</name>
</gene>
<feature type="transmembrane region" description="Helical" evidence="6">
    <location>
        <begin position="272"/>
        <end position="296"/>
    </location>
</feature>
<sequence length="418" mass="41751">MTTEPTARPLPREPLGDPHLRRLIVGQGLAAVVDALFIIWLTLFVLELSEPGITTGFVLVAVALPRAALLLPAGVLVDRLGPARVVASASWLRVAVLLALDALVTFTSPSVTTVALLAGLLGAADAAYFPAALALLPAVVPTEKLSRVNALVQGAESGGDLVGPAVAAGVIAAVGFDATLGGIAAMAALAAVALSTLIHVVRRGENARDDAGPDAIDGEQLSSTRALAAGLRYAWHEPPVRGMLAAIALINIAVVGPVLVGGAVLADQRLGGAGSLGIVLSGFGAGSLAGSLMAGWRPPARRGWTVVGGVAAIGAGMAGLAAVTHVVAATAVVSLIGIGSAFLGVVVVATLQERVPEQLLGRVMSLVVLATVALDPFSYVVAGVMLPYGTTTLFLICGSAVLACAGLVAASPGIRSLR</sequence>
<keyword evidence="4 6" id="KW-1133">Transmembrane helix</keyword>
<dbReference type="CDD" id="cd06173">
    <property type="entry name" value="MFS_MefA_like"/>
    <property type="match status" value="1"/>
</dbReference>
<accession>A0ABN0WV92</accession>
<evidence type="ECO:0000259" key="7">
    <source>
        <dbReference type="PROSITE" id="PS50850"/>
    </source>
</evidence>
<feature type="transmembrane region" description="Helical" evidence="6">
    <location>
        <begin position="52"/>
        <end position="77"/>
    </location>
</feature>
<dbReference type="PANTHER" id="PTHR23513">
    <property type="entry name" value="INTEGRAL MEMBRANE EFFLUX PROTEIN-RELATED"/>
    <property type="match status" value="1"/>
</dbReference>
<comment type="subcellular location">
    <subcellularLocation>
        <location evidence="1">Cell membrane</location>
        <topology evidence="1">Multi-pass membrane protein</topology>
    </subcellularLocation>
</comment>
<dbReference type="PANTHER" id="PTHR23513:SF17">
    <property type="entry name" value="MEMBRANE PROTEIN"/>
    <property type="match status" value="1"/>
</dbReference>
<feature type="domain" description="Major facilitator superfamily (MFS) profile" evidence="7">
    <location>
        <begin position="1"/>
        <end position="205"/>
    </location>
</feature>
<keyword evidence="9" id="KW-1185">Reference proteome</keyword>
<dbReference type="PROSITE" id="PS50850">
    <property type="entry name" value="MFS"/>
    <property type="match status" value="1"/>
</dbReference>
<protein>
    <submittedName>
        <fullName evidence="8">MFS transporter</fullName>
    </submittedName>
</protein>
<name>A0ABN0WV92_9ACTN</name>
<reference evidence="8 9" key="1">
    <citation type="journal article" date="2019" name="Int. J. Syst. Evol. Microbiol.">
        <title>The Global Catalogue of Microorganisms (GCM) 10K type strain sequencing project: providing services to taxonomists for standard genome sequencing and annotation.</title>
        <authorList>
            <consortium name="The Broad Institute Genomics Platform"/>
            <consortium name="The Broad Institute Genome Sequencing Center for Infectious Disease"/>
            <person name="Wu L."/>
            <person name="Ma J."/>
        </authorList>
    </citation>
    <scope>NUCLEOTIDE SEQUENCE [LARGE SCALE GENOMIC DNA]</scope>
    <source>
        <strain evidence="8 9">JCM 4565</strain>
    </source>
</reference>
<dbReference type="Proteomes" id="UP001500063">
    <property type="component" value="Unassembled WGS sequence"/>
</dbReference>
<dbReference type="InterPro" id="IPR011701">
    <property type="entry name" value="MFS"/>
</dbReference>